<dbReference type="CDD" id="cd03135">
    <property type="entry name" value="GATase1_DJ-1"/>
    <property type="match status" value="1"/>
</dbReference>
<dbReference type="RefSeq" id="XP_018020352.1">
    <property type="nucleotide sequence ID" value="XM_018164863.2"/>
</dbReference>
<dbReference type="OrthoDB" id="543156at2759"/>
<gene>
    <name evidence="5" type="primary">LOC108676732</name>
</gene>
<dbReference type="InterPro" id="IPR006287">
    <property type="entry name" value="DJ-1"/>
</dbReference>
<accession>A0A8B7P2V2</accession>
<dbReference type="InterPro" id="IPR002818">
    <property type="entry name" value="DJ-1/PfpI"/>
</dbReference>
<dbReference type="InterPro" id="IPR029062">
    <property type="entry name" value="Class_I_gatase-like"/>
</dbReference>
<dbReference type="PANTHER" id="PTHR48094">
    <property type="entry name" value="PROTEIN/NUCLEIC ACID DEGLYCASE DJ-1-RELATED"/>
    <property type="match status" value="1"/>
</dbReference>
<dbReference type="FunFam" id="3.40.50.880:FF:000015">
    <property type="entry name" value="Protein DJ-1 homolog C"/>
    <property type="match status" value="1"/>
</dbReference>
<keyword evidence="1" id="KW-0677">Repeat</keyword>
<dbReference type="Pfam" id="PF01965">
    <property type="entry name" value="DJ-1_PfpI"/>
    <property type="match status" value="1"/>
</dbReference>
<dbReference type="NCBIfam" id="TIGR01383">
    <property type="entry name" value="not_thiJ"/>
    <property type="match status" value="1"/>
</dbReference>
<dbReference type="Gene3D" id="3.40.50.880">
    <property type="match status" value="1"/>
</dbReference>
<feature type="signal peptide" evidence="2">
    <location>
        <begin position="1"/>
        <end position="22"/>
    </location>
</feature>
<dbReference type="GO" id="GO:0005634">
    <property type="term" value="C:nucleus"/>
    <property type="evidence" value="ECO:0007669"/>
    <property type="project" value="TreeGrafter"/>
</dbReference>
<dbReference type="OMA" id="KATCYPG"/>
<dbReference type="SUPFAM" id="SSF52317">
    <property type="entry name" value="Class I glutamine amidotransferase-like"/>
    <property type="match status" value="1"/>
</dbReference>
<evidence type="ECO:0000256" key="2">
    <source>
        <dbReference type="SAM" id="SignalP"/>
    </source>
</evidence>
<dbReference type="GO" id="GO:0006979">
    <property type="term" value="P:response to oxidative stress"/>
    <property type="evidence" value="ECO:0007669"/>
    <property type="project" value="TreeGrafter"/>
</dbReference>
<dbReference type="GO" id="GO:0005739">
    <property type="term" value="C:mitochondrion"/>
    <property type="evidence" value="ECO:0007669"/>
    <property type="project" value="TreeGrafter"/>
</dbReference>
<evidence type="ECO:0000313" key="4">
    <source>
        <dbReference type="Proteomes" id="UP000694843"/>
    </source>
</evidence>
<evidence type="ECO:0000256" key="1">
    <source>
        <dbReference type="ARBA" id="ARBA00022737"/>
    </source>
</evidence>
<keyword evidence="4" id="KW-1185">Reference proteome</keyword>
<name>A0A8B7P2V2_HYAAZ</name>
<dbReference type="Proteomes" id="UP000694843">
    <property type="component" value="Unplaced"/>
</dbReference>
<evidence type="ECO:0000313" key="5">
    <source>
        <dbReference type="RefSeq" id="XP_018020352.1"/>
    </source>
</evidence>
<feature type="domain" description="DJ-1/PfpI" evidence="3">
    <location>
        <begin position="29"/>
        <end position="196"/>
    </location>
</feature>
<dbReference type="AlphaFoldDB" id="A0A8B7P2V2"/>
<dbReference type="InterPro" id="IPR050325">
    <property type="entry name" value="Prot/Nucl_acid_deglycase"/>
</dbReference>
<dbReference type="KEGG" id="hazt:108676732"/>
<dbReference type="GO" id="GO:1903189">
    <property type="term" value="P:glyoxal metabolic process"/>
    <property type="evidence" value="ECO:0007669"/>
    <property type="project" value="TreeGrafter"/>
</dbReference>
<keyword evidence="2" id="KW-0732">Signal</keyword>
<proteinExistence type="predicted"/>
<feature type="chain" id="PRO_5034433473" evidence="2">
    <location>
        <begin position="23"/>
        <end position="213"/>
    </location>
</feature>
<organism evidence="4 5">
    <name type="scientific">Hyalella azteca</name>
    <name type="common">Amphipod</name>
    <dbReference type="NCBI Taxonomy" id="294128"/>
    <lineage>
        <taxon>Eukaryota</taxon>
        <taxon>Metazoa</taxon>
        <taxon>Ecdysozoa</taxon>
        <taxon>Arthropoda</taxon>
        <taxon>Crustacea</taxon>
        <taxon>Multicrustacea</taxon>
        <taxon>Malacostraca</taxon>
        <taxon>Eumalacostraca</taxon>
        <taxon>Peracarida</taxon>
        <taxon>Amphipoda</taxon>
        <taxon>Senticaudata</taxon>
        <taxon>Talitrida</taxon>
        <taxon>Talitroidea</taxon>
        <taxon>Hyalellidae</taxon>
        <taxon>Hyalella</taxon>
    </lineage>
</organism>
<protein>
    <submittedName>
        <fullName evidence="5">Protein dj-1beta</fullName>
    </submittedName>
</protein>
<evidence type="ECO:0000259" key="3">
    <source>
        <dbReference type="Pfam" id="PF01965"/>
    </source>
</evidence>
<sequence>MNFLHIRSLILCYLLVLSVSSGNKMAEGKTALVLIADGSEEMEAVISIDVLRRAGLHVTVGLVSGTAGIATCGKGVKLAGDVSFAEAESLGPYDVVVVPGGMGGSNIMAADSGVKKLLSEQYASGRKVAAICAAPALVLTAAGVGEGKRVTCYPSMESHFGDKYTYVAGEKVVVDGNLITSQGPGTAFDFALKVAEEIVGAEKSKAVAKAMLL</sequence>
<dbReference type="PANTHER" id="PTHR48094:SF12">
    <property type="entry name" value="PARKINSON DISEASE PROTEIN 7 HOMOLOG"/>
    <property type="match status" value="1"/>
</dbReference>
<dbReference type="GeneID" id="108676732"/>
<reference evidence="5" key="1">
    <citation type="submission" date="2025-08" db="UniProtKB">
        <authorList>
            <consortium name="RefSeq"/>
        </authorList>
    </citation>
    <scope>IDENTIFICATION</scope>
    <source>
        <tissue evidence="5">Whole organism</tissue>
    </source>
</reference>